<feature type="domain" description="Thioredoxin" evidence="6">
    <location>
        <begin position="51"/>
        <end position="248"/>
    </location>
</feature>
<dbReference type="InterPro" id="IPR001853">
    <property type="entry name" value="DSBA-like_thioredoxin_dom"/>
</dbReference>
<feature type="chain" id="PRO_5013391594" evidence="5">
    <location>
        <begin position="22"/>
        <end position="249"/>
    </location>
</feature>
<dbReference type="AlphaFoldDB" id="A0A1Y5R8F7"/>
<dbReference type="Pfam" id="PF01323">
    <property type="entry name" value="DSBA"/>
    <property type="match status" value="1"/>
</dbReference>
<protein>
    <submittedName>
        <fullName evidence="7">Disulfide bond formation protein D</fullName>
    </submittedName>
</protein>
<keyword evidence="3" id="KW-1015">Disulfide bond</keyword>
<evidence type="ECO:0000256" key="3">
    <source>
        <dbReference type="ARBA" id="ARBA00023157"/>
    </source>
</evidence>
<evidence type="ECO:0000256" key="5">
    <source>
        <dbReference type="SAM" id="SignalP"/>
    </source>
</evidence>
<dbReference type="GO" id="GO:0016491">
    <property type="term" value="F:oxidoreductase activity"/>
    <property type="evidence" value="ECO:0007669"/>
    <property type="project" value="UniProtKB-KW"/>
</dbReference>
<evidence type="ECO:0000313" key="8">
    <source>
        <dbReference type="Proteomes" id="UP000193409"/>
    </source>
</evidence>
<proteinExistence type="predicted"/>
<sequence>MKRLLLAGAALAALASSPAAAFDISAMSDAERGAFREEVRSYLLENPELLLEVIAVLEKQQAEAQATGDQQLIQTNATALFEDENSWVGGNPEGDVVLVEFMDYRCGYCKKAFEEVEALLESDGNIRFIVKEFPILGEESEMAARFAIATLQLEGDAAYKAVHDDLMTMRGQVSEGSLAKIGRAAGIDVEAVKAHMDSDDVSSVIAENRALAARLNISGTPGFVLGDTMLRGYLPLDAMREVVKEIRTQ</sequence>
<dbReference type="OrthoDB" id="9780147at2"/>
<dbReference type="Proteomes" id="UP000193409">
    <property type="component" value="Unassembled WGS sequence"/>
</dbReference>
<keyword evidence="1 5" id="KW-0732">Signal</keyword>
<dbReference type="Pfam" id="PF18312">
    <property type="entry name" value="ScsC_N"/>
    <property type="match status" value="1"/>
</dbReference>
<accession>A0A1Y5R8F7</accession>
<feature type="signal peptide" evidence="5">
    <location>
        <begin position="1"/>
        <end position="21"/>
    </location>
</feature>
<dbReference type="RefSeq" id="WP_085866744.1">
    <property type="nucleotide sequence ID" value="NZ_FWFQ01000001.1"/>
</dbReference>
<keyword evidence="8" id="KW-1185">Reference proteome</keyword>
<dbReference type="InterPro" id="IPR013766">
    <property type="entry name" value="Thioredoxin_domain"/>
</dbReference>
<dbReference type="PANTHER" id="PTHR13887">
    <property type="entry name" value="GLUTATHIONE S-TRANSFERASE KAPPA"/>
    <property type="match status" value="1"/>
</dbReference>
<dbReference type="PROSITE" id="PS51352">
    <property type="entry name" value="THIOREDOXIN_2"/>
    <property type="match status" value="1"/>
</dbReference>
<keyword evidence="2" id="KW-0560">Oxidoreductase</keyword>
<evidence type="ECO:0000256" key="4">
    <source>
        <dbReference type="ARBA" id="ARBA00023284"/>
    </source>
</evidence>
<evidence type="ECO:0000313" key="7">
    <source>
        <dbReference type="EMBL" id="SLN11543.1"/>
    </source>
</evidence>
<evidence type="ECO:0000256" key="2">
    <source>
        <dbReference type="ARBA" id="ARBA00023002"/>
    </source>
</evidence>
<dbReference type="InterPro" id="IPR036249">
    <property type="entry name" value="Thioredoxin-like_sf"/>
</dbReference>
<dbReference type="EMBL" id="FWFQ01000001">
    <property type="protein sequence ID" value="SLN11543.1"/>
    <property type="molecule type" value="Genomic_DNA"/>
</dbReference>
<reference evidence="7 8" key="1">
    <citation type="submission" date="2017-03" db="EMBL/GenBank/DDBJ databases">
        <authorList>
            <person name="Afonso C.L."/>
            <person name="Miller P.J."/>
            <person name="Scott M.A."/>
            <person name="Spackman E."/>
            <person name="Goraichik I."/>
            <person name="Dimitrov K.M."/>
            <person name="Suarez D.L."/>
            <person name="Swayne D.E."/>
        </authorList>
    </citation>
    <scope>NUCLEOTIDE SEQUENCE [LARGE SCALE GENOMIC DNA]</scope>
    <source>
        <strain evidence="7 8">CECT 7680</strain>
    </source>
</reference>
<name>A0A1Y5R8F7_9RHOB</name>
<organism evidence="7 8">
    <name type="scientific">Pseudoruegeria aquimaris</name>
    <dbReference type="NCBI Taxonomy" id="393663"/>
    <lineage>
        <taxon>Bacteria</taxon>
        <taxon>Pseudomonadati</taxon>
        <taxon>Pseudomonadota</taxon>
        <taxon>Alphaproteobacteria</taxon>
        <taxon>Rhodobacterales</taxon>
        <taxon>Roseobacteraceae</taxon>
        <taxon>Pseudoruegeria</taxon>
    </lineage>
</organism>
<dbReference type="CDD" id="cd03023">
    <property type="entry name" value="DsbA_Com1_like"/>
    <property type="match status" value="1"/>
</dbReference>
<gene>
    <name evidence="7" type="primary">bdbD_1</name>
    <name evidence="7" type="ORF">PSA7680_00147</name>
</gene>
<dbReference type="InterPro" id="IPR041205">
    <property type="entry name" value="ScsC_N"/>
</dbReference>
<evidence type="ECO:0000256" key="1">
    <source>
        <dbReference type="ARBA" id="ARBA00022729"/>
    </source>
</evidence>
<dbReference type="Gene3D" id="3.40.30.10">
    <property type="entry name" value="Glutaredoxin"/>
    <property type="match status" value="1"/>
</dbReference>
<keyword evidence="4" id="KW-0676">Redox-active center</keyword>
<evidence type="ECO:0000259" key="6">
    <source>
        <dbReference type="PROSITE" id="PS51352"/>
    </source>
</evidence>
<dbReference type="SUPFAM" id="SSF52833">
    <property type="entry name" value="Thioredoxin-like"/>
    <property type="match status" value="1"/>
</dbReference>
<dbReference type="PANTHER" id="PTHR13887:SF14">
    <property type="entry name" value="DISULFIDE BOND FORMATION PROTEIN D"/>
    <property type="match status" value="1"/>
</dbReference>